<reference evidence="1 2" key="1">
    <citation type="submission" date="2014-01" db="EMBL/GenBank/DDBJ databases">
        <title>Full genme sequencing of cellulolytic bacterium Gynuella sunshinyii YC6258T gen. nov., sp. nov.</title>
        <authorList>
            <person name="Khan H."/>
            <person name="Chung E.J."/>
            <person name="Chung Y.R."/>
        </authorList>
    </citation>
    <scope>NUCLEOTIDE SEQUENCE [LARGE SCALE GENOMIC DNA]</scope>
    <source>
        <strain evidence="1 2">YC6258</strain>
    </source>
</reference>
<dbReference type="STRING" id="1445510.YC6258_02886"/>
<accession>A0A0C5VWU0</accession>
<sequence length="214" mass="24522">MSNDKDTGTDKLLQELENLKDTLSEEQHADKDNFIPTLEEVVGHEKTIQQRKENPFLSSETLAQLISKRNDAEAKAAEELARIIRQNRITPVPDSDLSATHSLFDLPDPLTKPESRFETPIELPEEEEFIFPKEEVIREDAQNTTPEQHQLTAEDLLDQLHQELGGIIQEAIDKVLPSFVQKIEMEVMLKLEALIIEQSHHDTRHSDQSNEQED</sequence>
<protein>
    <submittedName>
        <fullName evidence="1">Uncharacterized protein</fullName>
    </submittedName>
</protein>
<dbReference type="KEGG" id="gsn:YC6258_02886"/>
<dbReference type="HOGENOM" id="CLU_1287322_0_0_6"/>
<dbReference type="EMBL" id="CP007142">
    <property type="protein sequence ID" value="AJQ94924.1"/>
    <property type="molecule type" value="Genomic_DNA"/>
</dbReference>
<proteinExistence type="predicted"/>
<evidence type="ECO:0000313" key="2">
    <source>
        <dbReference type="Proteomes" id="UP000032266"/>
    </source>
</evidence>
<dbReference type="Proteomes" id="UP000032266">
    <property type="component" value="Chromosome"/>
</dbReference>
<dbReference type="AlphaFoldDB" id="A0A0C5VWU0"/>
<name>A0A0C5VWU0_9GAMM</name>
<evidence type="ECO:0000313" key="1">
    <source>
        <dbReference type="EMBL" id="AJQ94924.1"/>
    </source>
</evidence>
<keyword evidence="2" id="KW-1185">Reference proteome</keyword>
<dbReference type="RefSeq" id="WP_044617353.1">
    <property type="nucleotide sequence ID" value="NZ_CP007142.1"/>
</dbReference>
<organism evidence="1 2">
    <name type="scientific">Gynuella sunshinyii YC6258</name>
    <dbReference type="NCBI Taxonomy" id="1445510"/>
    <lineage>
        <taxon>Bacteria</taxon>
        <taxon>Pseudomonadati</taxon>
        <taxon>Pseudomonadota</taxon>
        <taxon>Gammaproteobacteria</taxon>
        <taxon>Oceanospirillales</taxon>
        <taxon>Saccharospirillaceae</taxon>
        <taxon>Gynuella</taxon>
    </lineage>
</organism>
<gene>
    <name evidence="1" type="ORF">YC6258_02886</name>
</gene>